<evidence type="ECO:0000313" key="3">
    <source>
        <dbReference type="Proteomes" id="UP000019143"/>
    </source>
</evidence>
<gene>
    <name evidence="2" type="ORF">XPU_4374</name>
</gene>
<reference evidence="2 3" key="1">
    <citation type="submission" date="2014-01" db="EMBL/GenBank/DDBJ databases">
        <title>Genome sequence and analysis of Xanthomonas arboricola pv. pruni.</title>
        <authorList>
            <person name="Fujikawa T."/>
            <person name="Nakazono-Nagaoka E."/>
        </authorList>
    </citation>
    <scope>NUCLEOTIDE SEQUENCE [LARGE SCALE GENOMIC DNA]</scope>
    <source>
        <strain evidence="3">MAFF 311562</strain>
    </source>
</reference>
<dbReference type="SUPFAM" id="SSF55961">
    <property type="entry name" value="Bet v1-like"/>
    <property type="match status" value="1"/>
</dbReference>
<dbReference type="Proteomes" id="UP000019143">
    <property type="component" value="Unassembled WGS sequence"/>
</dbReference>
<evidence type="ECO:0000256" key="1">
    <source>
        <dbReference type="SAM" id="MobiDB-lite"/>
    </source>
</evidence>
<dbReference type="EMBL" id="BAVB01000384">
    <property type="protein sequence ID" value="GAE52842.1"/>
    <property type="molecule type" value="Genomic_DNA"/>
</dbReference>
<organism evidence="2 3">
    <name type="scientific">Xanthomonas arboricola pv. pruni str. MAFF 311562</name>
    <dbReference type="NCBI Taxonomy" id="1414836"/>
    <lineage>
        <taxon>Bacteria</taxon>
        <taxon>Pseudomonadati</taxon>
        <taxon>Pseudomonadota</taxon>
        <taxon>Gammaproteobacteria</taxon>
        <taxon>Lysobacterales</taxon>
        <taxon>Lysobacteraceae</taxon>
        <taxon>Xanthomonas</taxon>
    </lineage>
</organism>
<evidence type="ECO:0000313" key="2">
    <source>
        <dbReference type="EMBL" id="GAE52842.1"/>
    </source>
</evidence>
<accession>W4S902</accession>
<feature type="region of interest" description="Disordered" evidence="1">
    <location>
        <begin position="49"/>
        <end position="71"/>
    </location>
</feature>
<proteinExistence type="predicted"/>
<comment type="caution">
    <text evidence="2">The sequence shown here is derived from an EMBL/GenBank/DDBJ whole genome shotgun (WGS) entry which is preliminary data.</text>
</comment>
<sequence>MRFDLRSTSQGTQVEFEHSGYRDSPCKEACARGWRFFLGSSLKRYVETGEGMPSVDMHDPELPDSGGRVPR</sequence>
<dbReference type="InterPro" id="IPR023393">
    <property type="entry name" value="START-like_dom_sf"/>
</dbReference>
<name>W4S902_9XANT</name>
<dbReference type="AlphaFoldDB" id="W4S902"/>
<dbReference type="Gene3D" id="3.30.530.20">
    <property type="match status" value="1"/>
</dbReference>
<protein>
    <submittedName>
        <fullName evidence="2">Uncharacterized protein</fullName>
    </submittedName>
</protein>